<evidence type="ECO:0000256" key="1">
    <source>
        <dbReference type="SAM" id="MobiDB-lite"/>
    </source>
</evidence>
<protein>
    <submittedName>
        <fullName evidence="2">Bsl7690 protein</fullName>
    </submittedName>
</protein>
<reference evidence="3" key="1">
    <citation type="journal article" date="2002" name="DNA Res.">
        <title>Complete genomic sequence of nitrogen-fixing symbiotic bacterium Bradyrhizobium japonicum USDA110.</title>
        <authorList>
            <person name="Kaneko T."/>
            <person name="Nakamura Y."/>
            <person name="Sato S."/>
            <person name="Minamisawa K."/>
            <person name="Uchiumi T."/>
            <person name="Sasamoto S."/>
            <person name="Watanabe A."/>
            <person name="Idesawa K."/>
            <person name="Iriguchi M."/>
            <person name="Kawashima K."/>
            <person name="Kohara M."/>
            <person name="Matsumoto M."/>
            <person name="Shimpo S."/>
            <person name="Tsuruoka H."/>
            <person name="Wada T."/>
            <person name="Yamada M."/>
            <person name="Tabata S."/>
        </authorList>
    </citation>
    <scope>NUCLEOTIDE SEQUENCE [LARGE SCALE GENOMIC DNA]</scope>
    <source>
        <strain evidence="3">JCM 10833 / BCRC 13528 / IAM 13628 / NBRC 14792 / USDA 110</strain>
    </source>
</reference>
<evidence type="ECO:0000313" key="2">
    <source>
        <dbReference type="EMBL" id="BAC52955.1"/>
    </source>
</evidence>
<sequence length="81" mass="8867">MCTLGLVGCGKHLLRVNKRLGRMAGPRAKRTFGRTGSSQKSGSYHPLADKFSAKRPRNMSNLRTDAPRQGAAIRSEALRKS</sequence>
<organism evidence="2 3">
    <name type="scientific">Bradyrhizobium diazoefficiens (strain JCM 10833 / BCRC 13528 / IAM 13628 / NBRC 14792 / USDA 110)</name>
    <dbReference type="NCBI Taxonomy" id="224911"/>
    <lineage>
        <taxon>Bacteria</taxon>
        <taxon>Pseudomonadati</taxon>
        <taxon>Pseudomonadota</taxon>
        <taxon>Alphaproteobacteria</taxon>
        <taxon>Hyphomicrobiales</taxon>
        <taxon>Nitrobacteraceae</taxon>
        <taxon>Bradyrhizobium</taxon>
    </lineage>
</organism>
<name>Q89CV5_BRADU</name>
<gene>
    <name evidence="2" type="ordered locus">bsl7690</name>
</gene>
<accession>Q89CV5</accession>
<dbReference type="EMBL" id="BA000040">
    <property type="protein sequence ID" value="BAC52955.1"/>
    <property type="molecule type" value="Genomic_DNA"/>
</dbReference>
<dbReference type="EnsemblBacteria" id="BAC52955">
    <property type="protein sequence ID" value="BAC52955"/>
    <property type="gene ID" value="BAC52955"/>
</dbReference>
<dbReference type="HOGENOM" id="CLU_2567066_0_0_5"/>
<proteinExistence type="predicted"/>
<dbReference type="Proteomes" id="UP000002526">
    <property type="component" value="Chromosome"/>
</dbReference>
<keyword evidence="3" id="KW-1185">Reference proteome</keyword>
<dbReference type="KEGG" id="bja:bsl7690"/>
<evidence type="ECO:0000313" key="3">
    <source>
        <dbReference type="Proteomes" id="UP000002526"/>
    </source>
</evidence>
<dbReference type="InParanoid" id="Q89CV5"/>
<feature type="region of interest" description="Disordered" evidence="1">
    <location>
        <begin position="25"/>
        <end position="81"/>
    </location>
</feature>
<dbReference type="AlphaFoldDB" id="Q89CV5"/>